<evidence type="ECO:0000256" key="2">
    <source>
        <dbReference type="ARBA" id="ARBA00024247"/>
    </source>
</evidence>
<dbReference type="CDD" id="cd00754">
    <property type="entry name" value="Ubl_MoaD"/>
    <property type="match status" value="1"/>
</dbReference>
<dbReference type="RefSeq" id="WP_219203046.1">
    <property type="nucleotide sequence ID" value="NZ_JAHWQX010000004.1"/>
</dbReference>
<accession>A0ABS6WTI1</accession>
<evidence type="ECO:0000313" key="3">
    <source>
        <dbReference type="EMBL" id="MBW3098727.1"/>
    </source>
</evidence>
<organism evidence="3 4">
    <name type="scientific">Pseudohoeflea coraliihabitans</name>
    <dbReference type="NCBI Taxonomy" id="2860393"/>
    <lineage>
        <taxon>Bacteria</taxon>
        <taxon>Pseudomonadati</taxon>
        <taxon>Pseudomonadota</taxon>
        <taxon>Alphaproteobacteria</taxon>
        <taxon>Hyphomicrobiales</taxon>
        <taxon>Rhizobiaceae</taxon>
        <taxon>Pseudohoeflea</taxon>
    </lineage>
</organism>
<dbReference type="InterPro" id="IPR003749">
    <property type="entry name" value="ThiS/MoaD-like"/>
</dbReference>
<gene>
    <name evidence="3" type="primary">moaD</name>
    <name evidence="3" type="ORF">KY465_15690</name>
</gene>
<dbReference type="Pfam" id="PF02597">
    <property type="entry name" value="ThiS"/>
    <property type="match status" value="1"/>
</dbReference>
<comment type="similarity">
    <text evidence="1">Belongs to the MoaD family.</text>
</comment>
<dbReference type="InterPro" id="IPR044672">
    <property type="entry name" value="MOCS2A"/>
</dbReference>
<reference evidence="3" key="1">
    <citation type="submission" date="2021-07" db="EMBL/GenBank/DDBJ databases">
        <title>Pseudohoeflea marina sp. nov. a polyhydroxyalcanoate-producing bacterium.</title>
        <authorList>
            <person name="Zheng W."/>
            <person name="Yu S."/>
            <person name="Huang Y."/>
        </authorList>
    </citation>
    <scope>NUCLEOTIDE SEQUENCE</scope>
    <source>
        <strain evidence="3">DP4N28-3</strain>
    </source>
</reference>
<evidence type="ECO:0000313" key="4">
    <source>
        <dbReference type="Proteomes" id="UP001430804"/>
    </source>
</evidence>
<dbReference type="Proteomes" id="UP001430804">
    <property type="component" value="Unassembled WGS sequence"/>
</dbReference>
<dbReference type="PANTHER" id="PTHR33359:SF1">
    <property type="entry name" value="MOLYBDOPTERIN SYNTHASE SULFUR CARRIER SUBUNIT"/>
    <property type="match status" value="1"/>
</dbReference>
<comment type="caution">
    <text evidence="3">The sequence shown here is derived from an EMBL/GenBank/DDBJ whole genome shotgun (WGS) entry which is preliminary data.</text>
</comment>
<dbReference type="PANTHER" id="PTHR33359">
    <property type="entry name" value="MOLYBDOPTERIN SYNTHASE SULFUR CARRIER SUBUNIT"/>
    <property type="match status" value="1"/>
</dbReference>
<proteinExistence type="inferred from homology"/>
<dbReference type="NCBIfam" id="TIGR01682">
    <property type="entry name" value="moaD"/>
    <property type="match status" value="1"/>
</dbReference>
<name>A0ABS6WTI1_9HYPH</name>
<dbReference type="EMBL" id="JAHWQX010000004">
    <property type="protein sequence ID" value="MBW3098727.1"/>
    <property type="molecule type" value="Genomic_DNA"/>
</dbReference>
<evidence type="ECO:0000256" key="1">
    <source>
        <dbReference type="ARBA" id="ARBA00024200"/>
    </source>
</evidence>
<protein>
    <recommendedName>
        <fullName evidence="2">Molybdopterin synthase sulfur carrier subunit</fullName>
    </recommendedName>
</protein>
<keyword evidence="4" id="KW-1185">Reference proteome</keyword>
<sequence>MKLVYFAWIRERIGTSSEEIELPPEVETIGELIAYLAGRGENYAEALKVPEIIRAAINQEHVEHAEKIGDAREIALFPPVTGG</sequence>